<name>A0ABZ3J0C1_SPOA4</name>
<dbReference type="Proteomes" id="UP000216052">
    <property type="component" value="Chromosome"/>
</dbReference>
<keyword evidence="2" id="KW-1185">Reference proteome</keyword>
<dbReference type="EMBL" id="CP155571">
    <property type="protein sequence ID" value="XFO71783.1"/>
    <property type="molecule type" value="Genomic_DNA"/>
</dbReference>
<reference evidence="1" key="1">
    <citation type="submission" date="2024-05" db="EMBL/GenBank/DDBJ databases">
        <title>Isolation and characterization of Sporomusa carbonis sp. nov., a carboxydotrophic hydrogenogen in the genus of Sporomusa isolated from a charcoal burning pile.</title>
        <authorList>
            <person name="Boeer T."/>
            <person name="Rosenbaum F."/>
            <person name="Eysell L."/>
            <person name="Mueller V."/>
            <person name="Daniel R."/>
            <person name="Poehlein A."/>
        </authorList>
    </citation>
    <scope>NUCLEOTIDE SEQUENCE [LARGE SCALE GENOMIC DNA]</scope>
    <source>
        <strain evidence="1">DSM 3132</strain>
    </source>
</reference>
<dbReference type="Gene3D" id="3.40.640.10">
    <property type="entry name" value="Type I PLP-dependent aspartate aminotransferase-like (Major domain)"/>
    <property type="match status" value="1"/>
</dbReference>
<dbReference type="EC" id="4.1.99.1" evidence="1"/>
<protein>
    <submittedName>
        <fullName evidence="1">Tryptophanase</fullName>
        <ecNumber evidence="1">4.1.99.1</ecNumber>
    </submittedName>
</protein>
<evidence type="ECO:0000313" key="1">
    <source>
        <dbReference type="EMBL" id="XFO71783.1"/>
    </source>
</evidence>
<gene>
    <name evidence="1" type="primary">tnaA_1</name>
    <name evidence="1" type="ORF">SPACI_018200</name>
</gene>
<accession>A0ABZ3J0C1</accession>
<dbReference type="PANTHER" id="PTHR32325:SF4">
    <property type="entry name" value="TRYPTOPHANASE"/>
    <property type="match status" value="1"/>
</dbReference>
<dbReference type="InterPro" id="IPR015424">
    <property type="entry name" value="PyrdxlP-dep_Trfase"/>
</dbReference>
<sequence length="108" mass="12022">MFFDTTRAHVELAGARAIDCVVAEAKDPSKRAPFKGNMDVEKMEKIILEYGPENVGLVVMTSDLEALSIGLYEGLNEDYLKYRIGQMEYLAARLDEAGIRACDMVLIC</sequence>
<dbReference type="SUPFAM" id="SSF53383">
    <property type="entry name" value="PLP-dependent transferases"/>
    <property type="match status" value="1"/>
</dbReference>
<organism evidence="1 2">
    <name type="scientific">Sporomusa acidovorans (strain ATCC 49682 / DSM 3132 / Mol)</name>
    <dbReference type="NCBI Taxonomy" id="1123286"/>
    <lineage>
        <taxon>Bacteria</taxon>
        <taxon>Bacillati</taxon>
        <taxon>Bacillota</taxon>
        <taxon>Negativicutes</taxon>
        <taxon>Selenomonadales</taxon>
        <taxon>Sporomusaceae</taxon>
        <taxon>Sporomusa</taxon>
    </lineage>
</organism>
<proteinExistence type="predicted"/>
<dbReference type="PANTHER" id="PTHR32325">
    <property type="entry name" value="BETA-ELIMINATING LYASE-LIKE PROTEIN-RELATED"/>
    <property type="match status" value="1"/>
</dbReference>
<keyword evidence="1" id="KW-0456">Lyase</keyword>
<dbReference type="GO" id="GO:0009034">
    <property type="term" value="F:tryptophanase activity"/>
    <property type="evidence" value="ECO:0007669"/>
    <property type="project" value="UniProtKB-EC"/>
</dbReference>
<dbReference type="InterPro" id="IPR015421">
    <property type="entry name" value="PyrdxlP-dep_Trfase_major"/>
</dbReference>
<evidence type="ECO:0000313" key="2">
    <source>
        <dbReference type="Proteomes" id="UP000216052"/>
    </source>
</evidence>